<feature type="domain" description="Clathrin/coatomer adaptor adaptin-like N-terminal" evidence="8">
    <location>
        <begin position="28"/>
        <end position="621"/>
    </location>
</feature>
<sequence>MLQEVIDFANNFRGSSLMILPSMYSKENESTSNEISKLLNSECEKERAVGVKKVIYLMSHGIDVSEYFLPIVKNVASSDLEIQKLIYIYITRYAEYDPNLALLSINTIQKGLNHKNPLIRGMSIRTLSGIRVTAISKIILLEIKRCIMDMSFYVRKSAIISMIKCYRLDPSCISTVIEYLSLLFNDKSHMVFGSALFAFQEICPERLDLIHPHYRRICRTLHELNEWDQTIVLNILLVYARKCFLIPDNVACHDHNLNKEEKFYSSDESDQKTPKLKNNTLNEDFNLLLTSVVPLLKSRNNSVVMAACKILYHIGSLTKLHELVKPLIRLLKGTPDIQYIALTNIVAISIKYPTVFSSFYKHFFIYPSDSEKIWKLKFEILSLIATKENVINILKELKWHTKSLNPNIVSNAIKSIGYCAINHCFISELCLQSLMTNINSSNDVLVEESVSVISQLIQLNPKDHLHYIEQLVLYYDSICIASVRTSIIYLVSENIFSLPKLSLDMLRILAKSFSQQEEVVKNQILIFATKLYIIYNSDCFKKKSDDFLTAFLEKLDISSNSNNNNTFSDLILEENEILTKNIAIYNNSSNKQIVTKLYDYIMLLSRYDFSFDIRDRTRLYKFLTLNPTSLFSQRIIFSLRPNTKIITNSMGREAYTLGSSSLTLLKTIKGYNNLPNWLNDITQLPNSDLREEKFNEDTNCNFLKNSTSKKTENSSILLNLKTFEAQRLDNFYKSNTDSENTDSDHTIDFETDFNYEKSTDSENIEKEISSENEDINSDKAIPLL</sequence>
<dbReference type="GeneID" id="28941647"/>
<proteinExistence type="inferred from homology"/>
<evidence type="ECO:0000313" key="10">
    <source>
        <dbReference type="Proteomes" id="UP000053447"/>
    </source>
</evidence>
<evidence type="ECO:0000256" key="1">
    <source>
        <dbReference type="ARBA" id="ARBA00004308"/>
    </source>
</evidence>
<dbReference type="InterPro" id="IPR011989">
    <property type="entry name" value="ARM-like"/>
</dbReference>
<evidence type="ECO:0000256" key="6">
    <source>
        <dbReference type="PIRNR" id="PIRNR002291"/>
    </source>
</evidence>
<dbReference type="PIRSF" id="PIRSF002291">
    <property type="entry name" value="AP_complex_beta"/>
    <property type="match status" value="1"/>
</dbReference>
<dbReference type="GO" id="GO:0016192">
    <property type="term" value="P:vesicle-mediated transport"/>
    <property type="evidence" value="ECO:0007669"/>
    <property type="project" value="InterPro"/>
</dbReference>
<dbReference type="InterPro" id="IPR016024">
    <property type="entry name" value="ARM-type_fold"/>
</dbReference>
<comment type="function">
    <text evidence="6">Adaptins are components of the adaptor complexes which link clathrin to receptors in coated vesicles. Clathrin-associated protein complexes are believed to interact with the cytoplasmic tails of membrane proteins, leading to their selection and concentration.</text>
</comment>
<dbReference type="GO" id="GO:0030276">
    <property type="term" value="F:clathrin binding"/>
    <property type="evidence" value="ECO:0007669"/>
    <property type="project" value="InterPro"/>
</dbReference>
<dbReference type="VEuPathDB" id="FungiDB:T551_03129"/>
<dbReference type="STRING" id="1408657.A0A0W4ZFG9"/>
<dbReference type="InterPro" id="IPR026739">
    <property type="entry name" value="AP_beta"/>
</dbReference>
<name>A0A0W4ZFG9_PNEJ7</name>
<reference evidence="10" key="1">
    <citation type="journal article" date="2016" name="Nat. Commun.">
        <title>Genome analysis of three Pneumocystis species reveals adaptation mechanisms to life exclusively in mammalian hosts.</title>
        <authorList>
            <person name="Ma L."/>
            <person name="Chen Z."/>
            <person name="Huang D.W."/>
            <person name="Kutty G."/>
            <person name="Ishihara M."/>
            <person name="Wang H."/>
            <person name="Abouelleil A."/>
            <person name="Bishop L."/>
            <person name="Davey E."/>
            <person name="Deng R."/>
            <person name="Deng X."/>
            <person name="Fan L."/>
            <person name="Fantoni G."/>
            <person name="Fitzgerald M."/>
            <person name="Gogineni E."/>
            <person name="Goldberg J.M."/>
            <person name="Handley G."/>
            <person name="Hu X."/>
            <person name="Huber C."/>
            <person name="Jiao X."/>
            <person name="Jones K."/>
            <person name="Levin J.Z."/>
            <person name="Liu Y."/>
            <person name="Macdonald P."/>
            <person name="Melnikov A."/>
            <person name="Raley C."/>
            <person name="Sassi M."/>
            <person name="Sherman B.T."/>
            <person name="Song X."/>
            <person name="Sykes S."/>
            <person name="Tran B."/>
            <person name="Walsh L."/>
            <person name="Xia Y."/>
            <person name="Yang J."/>
            <person name="Young S."/>
            <person name="Zeng Q."/>
            <person name="Zheng X."/>
            <person name="Stephens R."/>
            <person name="Nusbaum C."/>
            <person name="Birren B.W."/>
            <person name="Azadi P."/>
            <person name="Lempicki R.A."/>
            <person name="Cuomo C.A."/>
            <person name="Kovacs J.A."/>
        </authorList>
    </citation>
    <scope>NUCLEOTIDE SEQUENCE [LARGE SCALE GENOMIC DNA]</scope>
    <source>
        <strain evidence="10">RU7</strain>
    </source>
</reference>
<evidence type="ECO:0000256" key="7">
    <source>
        <dbReference type="SAM" id="MobiDB-lite"/>
    </source>
</evidence>
<evidence type="ECO:0000256" key="5">
    <source>
        <dbReference type="ARBA" id="ARBA00023136"/>
    </source>
</evidence>
<dbReference type="GO" id="GO:0006886">
    <property type="term" value="P:intracellular protein transport"/>
    <property type="evidence" value="ECO:0007669"/>
    <property type="project" value="InterPro"/>
</dbReference>
<accession>A0A0W4ZFG9</accession>
<feature type="region of interest" description="Disordered" evidence="7">
    <location>
        <begin position="754"/>
        <end position="784"/>
    </location>
</feature>
<evidence type="ECO:0000313" key="9">
    <source>
        <dbReference type="EMBL" id="KTW27135.1"/>
    </source>
</evidence>
<dbReference type="RefSeq" id="XP_018228291.1">
    <property type="nucleotide sequence ID" value="XM_018375392.1"/>
</dbReference>
<comment type="caution">
    <text evidence="9">The sequence shown here is derived from an EMBL/GenBank/DDBJ whole genome shotgun (WGS) entry which is preliminary data.</text>
</comment>
<dbReference type="AlphaFoldDB" id="A0A0W4ZFG9"/>
<dbReference type="Pfam" id="PF01602">
    <property type="entry name" value="Adaptin_N"/>
    <property type="match status" value="1"/>
</dbReference>
<protein>
    <recommendedName>
        <fullName evidence="6">AP complex subunit beta</fullName>
    </recommendedName>
</protein>
<evidence type="ECO:0000256" key="2">
    <source>
        <dbReference type="ARBA" id="ARBA00006613"/>
    </source>
</evidence>
<dbReference type="Proteomes" id="UP000053447">
    <property type="component" value="Unassembled WGS sequence"/>
</dbReference>
<dbReference type="EMBL" id="LFWA01000015">
    <property type="protein sequence ID" value="KTW27135.1"/>
    <property type="molecule type" value="Genomic_DNA"/>
</dbReference>
<dbReference type="InterPro" id="IPR016342">
    <property type="entry name" value="AP_complex_bsu_1_2_4"/>
</dbReference>
<gene>
    <name evidence="9" type="ORF">T551_03129</name>
</gene>
<dbReference type="Gene3D" id="1.25.10.10">
    <property type="entry name" value="Leucine-rich Repeat Variant"/>
    <property type="match status" value="1"/>
</dbReference>
<keyword evidence="5 6" id="KW-0472">Membrane</keyword>
<comment type="similarity">
    <text evidence="2 6">Belongs to the adaptor complexes large subunit family.</text>
</comment>
<dbReference type="InterPro" id="IPR002553">
    <property type="entry name" value="Clathrin/coatomer_adapt-like_N"/>
</dbReference>
<dbReference type="OrthoDB" id="10254310at2759"/>
<organism evidence="9 10">
    <name type="scientific">Pneumocystis jirovecii (strain RU7)</name>
    <name type="common">Human pneumocystis pneumonia agent</name>
    <dbReference type="NCBI Taxonomy" id="1408657"/>
    <lineage>
        <taxon>Eukaryota</taxon>
        <taxon>Fungi</taxon>
        <taxon>Dikarya</taxon>
        <taxon>Ascomycota</taxon>
        <taxon>Taphrinomycotina</taxon>
        <taxon>Pneumocystomycetes</taxon>
        <taxon>Pneumocystaceae</taxon>
        <taxon>Pneumocystis</taxon>
    </lineage>
</organism>
<dbReference type="GO" id="GO:0012505">
    <property type="term" value="C:endomembrane system"/>
    <property type="evidence" value="ECO:0007669"/>
    <property type="project" value="UniProtKB-SubCell"/>
</dbReference>
<keyword evidence="4 6" id="KW-0653">Protein transport</keyword>
<feature type="compositionally biased region" description="Basic and acidic residues" evidence="7">
    <location>
        <begin position="754"/>
        <end position="769"/>
    </location>
</feature>
<comment type="subcellular location">
    <subcellularLocation>
        <location evidence="1">Endomembrane system</location>
    </subcellularLocation>
</comment>
<evidence type="ECO:0000256" key="3">
    <source>
        <dbReference type="ARBA" id="ARBA00022448"/>
    </source>
</evidence>
<dbReference type="SUPFAM" id="SSF48371">
    <property type="entry name" value="ARM repeat"/>
    <property type="match status" value="1"/>
</dbReference>
<keyword evidence="3 6" id="KW-0813">Transport</keyword>
<evidence type="ECO:0000256" key="4">
    <source>
        <dbReference type="ARBA" id="ARBA00022927"/>
    </source>
</evidence>
<dbReference type="PANTHER" id="PTHR11134">
    <property type="entry name" value="ADAPTOR COMPLEX SUBUNIT BETA FAMILY MEMBER"/>
    <property type="match status" value="1"/>
</dbReference>
<keyword evidence="10" id="KW-1185">Reference proteome</keyword>
<dbReference type="GO" id="GO:0030117">
    <property type="term" value="C:membrane coat"/>
    <property type="evidence" value="ECO:0007669"/>
    <property type="project" value="InterPro"/>
</dbReference>
<evidence type="ECO:0000259" key="8">
    <source>
        <dbReference type="Pfam" id="PF01602"/>
    </source>
</evidence>